<dbReference type="CDD" id="cd20381">
    <property type="entry name" value="Tudor_LBR"/>
    <property type="match status" value="1"/>
</dbReference>
<evidence type="ECO:0000256" key="4">
    <source>
        <dbReference type="ARBA" id="ARBA00005402"/>
    </source>
</evidence>
<dbReference type="InterPro" id="IPR001171">
    <property type="entry name" value="ERG24_DHCR-like"/>
</dbReference>
<evidence type="ECO:0000256" key="8">
    <source>
        <dbReference type="ARBA" id="ARBA00022516"/>
    </source>
</evidence>
<evidence type="ECO:0000256" key="11">
    <source>
        <dbReference type="ARBA" id="ARBA00022692"/>
    </source>
</evidence>
<feature type="transmembrane region" description="Helical" evidence="33">
    <location>
        <begin position="255"/>
        <end position="277"/>
    </location>
</feature>
<keyword evidence="19" id="KW-0238">DNA-binding</keyword>
<evidence type="ECO:0000256" key="31">
    <source>
        <dbReference type="ARBA" id="ARBA00048712"/>
    </source>
</evidence>
<evidence type="ECO:0000256" key="32">
    <source>
        <dbReference type="ARBA" id="ARBA00049367"/>
    </source>
</evidence>
<dbReference type="GO" id="GO:0050613">
    <property type="term" value="F:Delta14-sterol reductase activity"/>
    <property type="evidence" value="ECO:0007669"/>
    <property type="project" value="UniProtKB-EC"/>
</dbReference>
<keyword evidence="10" id="KW-0597">Phosphoprotein</keyword>
<keyword evidence="7" id="KW-0963">Cytoplasm</keyword>
<evidence type="ECO:0000256" key="14">
    <source>
        <dbReference type="ARBA" id="ARBA00022955"/>
    </source>
</evidence>
<dbReference type="SUPFAM" id="SSF63748">
    <property type="entry name" value="Tudor/PWWP/MBT"/>
    <property type="match status" value="1"/>
</dbReference>
<protein>
    <recommendedName>
        <fullName evidence="6">Delta(14)-sterol reductase LBR</fullName>
        <ecNumber evidence="5">1.3.1.70</ecNumber>
    </recommendedName>
    <alternativeName>
        <fullName evidence="29">3-beta-hydroxysterol Delta (14)-reductase</fullName>
    </alternativeName>
    <alternativeName>
        <fullName evidence="26">C-14 sterol reductase</fullName>
    </alternativeName>
    <alternativeName>
        <fullName evidence="25">Integral nuclear envelope inner membrane protein</fullName>
    </alternativeName>
    <alternativeName>
        <fullName evidence="27">Lamin-B receptor</fullName>
    </alternativeName>
    <alternativeName>
        <fullName evidence="28">Sterol C14-reductase</fullName>
    </alternativeName>
</protein>
<evidence type="ECO:0000313" key="36">
    <source>
        <dbReference type="EMBL" id="DBA27307.1"/>
    </source>
</evidence>
<comment type="catalytic activity">
    <reaction evidence="31">
        <text>5alpha-cholest-8,14-dien-3beta-ol + NADPH + H(+) = 5alpha-cholest-8-en-3beta-ol + NADP(+)</text>
        <dbReference type="Rhea" id="RHEA:46456"/>
        <dbReference type="ChEBI" id="CHEBI:15378"/>
        <dbReference type="ChEBI" id="CHEBI:16608"/>
        <dbReference type="ChEBI" id="CHEBI:57783"/>
        <dbReference type="ChEBI" id="CHEBI:58349"/>
        <dbReference type="ChEBI" id="CHEBI:86131"/>
    </reaction>
</comment>
<gene>
    <name evidence="36" type="ORF">GDO54_011469</name>
</gene>
<evidence type="ECO:0000256" key="25">
    <source>
        <dbReference type="ARBA" id="ARBA00029624"/>
    </source>
</evidence>
<evidence type="ECO:0000259" key="35">
    <source>
        <dbReference type="SMART" id="SM00333"/>
    </source>
</evidence>
<evidence type="ECO:0000256" key="3">
    <source>
        <dbReference type="ARBA" id="ARBA00004770"/>
    </source>
</evidence>
<evidence type="ECO:0000256" key="6">
    <source>
        <dbReference type="ARBA" id="ARBA00017801"/>
    </source>
</evidence>
<keyword evidence="12 33" id="KW-0152">Cholesterol biosynthesis</keyword>
<evidence type="ECO:0000256" key="19">
    <source>
        <dbReference type="ARBA" id="ARBA00023125"/>
    </source>
</evidence>
<feature type="transmembrane region" description="Helical" evidence="33">
    <location>
        <begin position="331"/>
        <end position="348"/>
    </location>
</feature>
<keyword evidence="14 33" id="KW-0752">Steroid biosynthesis</keyword>
<dbReference type="EC" id="1.3.1.70" evidence="5"/>
<evidence type="ECO:0000256" key="12">
    <source>
        <dbReference type="ARBA" id="ARBA00022778"/>
    </source>
</evidence>
<dbReference type="Proteomes" id="UP001181693">
    <property type="component" value="Unassembled WGS sequence"/>
</dbReference>
<dbReference type="Gene3D" id="2.30.30.140">
    <property type="match status" value="1"/>
</dbReference>
<comment type="subcellular location">
    <subcellularLocation>
        <location evidence="2">Cytoplasm</location>
    </subcellularLocation>
    <subcellularLocation>
        <location evidence="33">Endoplasmic reticulum membrane</location>
        <topology evidence="33">Multi-pass membrane protein</topology>
    </subcellularLocation>
    <subcellularLocation>
        <location evidence="1">Nucleus inner membrane</location>
        <topology evidence="1">Multi-pass membrane protein</topology>
    </subcellularLocation>
</comment>
<evidence type="ECO:0000256" key="24">
    <source>
        <dbReference type="ARBA" id="ARBA00023242"/>
    </source>
</evidence>
<organism evidence="36 37">
    <name type="scientific">Pyxicephalus adspersus</name>
    <name type="common">African bullfrog</name>
    <dbReference type="NCBI Taxonomy" id="30357"/>
    <lineage>
        <taxon>Eukaryota</taxon>
        <taxon>Metazoa</taxon>
        <taxon>Chordata</taxon>
        <taxon>Craniata</taxon>
        <taxon>Vertebrata</taxon>
        <taxon>Euteleostomi</taxon>
        <taxon>Amphibia</taxon>
        <taxon>Batrachia</taxon>
        <taxon>Anura</taxon>
        <taxon>Neobatrachia</taxon>
        <taxon>Ranoidea</taxon>
        <taxon>Pyxicephalidae</taxon>
        <taxon>Pyxicephalinae</taxon>
        <taxon>Pyxicephalus</taxon>
    </lineage>
</organism>
<keyword evidence="21 33" id="KW-1207">Sterol metabolism</keyword>
<proteinExistence type="inferred from homology"/>
<dbReference type="FunFam" id="2.30.30.140:FF:000058">
    <property type="entry name" value="Lamin B receptor"/>
    <property type="match status" value="1"/>
</dbReference>
<feature type="transmembrane region" description="Helical" evidence="33">
    <location>
        <begin position="525"/>
        <end position="546"/>
    </location>
</feature>
<evidence type="ECO:0000256" key="21">
    <source>
        <dbReference type="ARBA" id="ARBA00023166"/>
    </source>
</evidence>
<evidence type="ECO:0000256" key="33">
    <source>
        <dbReference type="RuleBase" id="RU369120"/>
    </source>
</evidence>
<dbReference type="Pfam" id="PF09465">
    <property type="entry name" value="LBR_tudor"/>
    <property type="match status" value="1"/>
</dbReference>
<keyword evidence="22" id="KW-0675">Receptor</keyword>
<dbReference type="Gene3D" id="1.20.120.1630">
    <property type="match status" value="1"/>
</dbReference>
<feature type="transmembrane region" description="Helical" evidence="33">
    <location>
        <begin position="421"/>
        <end position="439"/>
    </location>
</feature>
<evidence type="ECO:0000256" key="28">
    <source>
        <dbReference type="ARBA" id="ARBA00031227"/>
    </source>
</evidence>
<evidence type="ECO:0000256" key="22">
    <source>
        <dbReference type="ARBA" id="ARBA00023170"/>
    </source>
</evidence>
<keyword evidence="18 33" id="KW-0443">Lipid metabolism</keyword>
<feature type="transmembrane region" description="Helical" evidence="33">
    <location>
        <begin position="485"/>
        <end position="504"/>
    </location>
</feature>
<feature type="domain" description="Tudor" evidence="35">
    <location>
        <begin position="4"/>
        <end position="62"/>
    </location>
</feature>
<evidence type="ECO:0000256" key="2">
    <source>
        <dbReference type="ARBA" id="ARBA00004496"/>
    </source>
</evidence>
<keyword evidence="8 33" id="KW-0444">Lipid biosynthesis</keyword>
<evidence type="ECO:0000256" key="20">
    <source>
        <dbReference type="ARBA" id="ARBA00023136"/>
    </source>
</evidence>
<keyword evidence="23 33" id="KW-0753">Steroid metabolism</keyword>
<evidence type="ECO:0000256" key="10">
    <source>
        <dbReference type="ARBA" id="ARBA00022553"/>
    </source>
</evidence>
<dbReference type="GO" id="GO:0006695">
    <property type="term" value="P:cholesterol biosynthetic process"/>
    <property type="evidence" value="ECO:0007669"/>
    <property type="project" value="UniProtKB-UniRule"/>
</dbReference>
<evidence type="ECO:0000256" key="30">
    <source>
        <dbReference type="ARBA" id="ARBA00048100"/>
    </source>
</evidence>
<dbReference type="FunFam" id="1.20.120.1630:FF:000001">
    <property type="entry name" value="delta(14)-sterol reductase isoform X1"/>
    <property type="match status" value="1"/>
</dbReference>
<keyword evidence="9 33" id="KW-0153">Cholesterol metabolism</keyword>
<keyword evidence="37" id="KW-1185">Reference proteome</keyword>
<keyword evidence="16 33" id="KW-0560">Oxidoreductase</keyword>
<evidence type="ECO:0000256" key="29">
    <source>
        <dbReference type="ARBA" id="ARBA00032210"/>
    </source>
</evidence>
<feature type="compositionally biased region" description="Basic residues" evidence="34">
    <location>
        <begin position="61"/>
        <end position="83"/>
    </location>
</feature>
<dbReference type="Pfam" id="PF01222">
    <property type="entry name" value="ERG4_ERG24"/>
    <property type="match status" value="1"/>
</dbReference>
<evidence type="ECO:0000256" key="5">
    <source>
        <dbReference type="ARBA" id="ARBA00012413"/>
    </source>
</evidence>
<keyword evidence="15 33" id="KW-1133">Transmembrane helix</keyword>
<dbReference type="InterPro" id="IPR019023">
    <property type="entry name" value="Lamin-B_rcpt_of_tudor"/>
</dbReference>
<keyword evidence="11 33" id="KW-0812">Transmembrane</keyword>
<evidence type="ECO:0000256" key="9">
    <source>
        <dbReference type="ARBA" id="ARBA00022548"/>
    </source>
</evidence>
<evidence type="ECO:0000256" key="13">
    <source>
        <dbReference type="ARBA" id="ARBA00022824"/>
    </source>
</evidence>
<keyword evidence="20 33" id="KW-0472">Membrane</keyword>
<dbReference type="PANTHER" id="PTHR21257:SF55">
    <property type="entry name" value="DELTA(14)-STEROL REDUCTASE LBR"/>
    <property type="match status" value="1"/>
</dbReference>
<evidence type="ECO:0000256" key="26">
    <source>
        <dbReference type="ARBA" id="ARBA00030165"/>
    </source>
</evidence>
<dbReference type="PANTHER" id="PTHR21257">
    <property type="entry name" value="DELTA(14)-STEROL REDUCTASE"/>
    <property type="match status" value="1"/>
</dbReference>
<reference evidence="36" key="1">
    <citation type="thesis" date="2020" institute="ProQuest LLC" country="789 East Eisenhower Parkway, Ann Arbor, MI, USA">
        <title>Comparative Genomics and Chromosome Evolution.</title>
        <authorList>
            <person name="Mudd A.B."/>
        </authorList>
    </citation>
    <scope>NUCLEOTIDE SEQUENCE</scope>
    <source>
        <strain evidence="36">1538</strain>
        <tissue evidence="36">Blood</tissue>
    </source>
</reference>
<comment type="catalytic activity">
    <reaction evidence="30">
        <text>4,4-dimethyl-8,14-cholestadien-3beta-ol + NADPH + H(+) = 4,4-dimethyl-5alpha-cholest-8-en-3beta-ol + NADP(+)</text>
        <dbReference type="Rhea" id="RHEA:46812"/>
        <dbReference type="ChEBI" id="CHEBI:15378"/>
        <dbReference type="ChEBI" id="CHEBI:57783"/>
        <dbReference type="ChEBI" id="CHEBI:58349"/>
        <dbReference type="ChEBI" id="CHEBI:78904"/>
        <dbReference type="ChEBI" id="CHEBI:87044"/>
    </reaction>
</comment>
<keyword evidence="17 33" id="KW-0756">Sterol biosynthesis</keyword>
<feature type="transmembrane region" description="Helical" evidence="33">
    <location>
        <begin position="558"/>
        <end position="584"/>
    </location>
</feature>
<evidence type="ECO:0000256" key="1">
    <source>
        <dbReference type="ARBA" id="ARBA00004473"/>
    </source>
</evidence>
<dbReference type="GO" id="GO:0005637">
    <property type="term" value="C:nuclear inner membrane"/>
    <property type="evidence" value="ECO:0007669"/>
    <property type="project" value="UniProtKB-SubCell"/>
</dbReference>
<feature type="transmembrane region" description="Helical" evidence="33">
    <location>
        <begin position="459"/>
        <end position="479"/>
    </location>
</feature>
<feature type="transmembrane region" description="Helical" evidence="33">
    <location>
        <begin position="298"/>
        <end position="319"/>
    </location>
</feature>
<evidence type="ECO:0000256" key="7">
    <source>
        <dbReference type="ARBA" id="ARBA00022490"/>
    </source>
</evidence>
<dbReference type="GO" id="GO:0005789">
    <property type="term" value="C:endoplasmic reticulum membrane"/>
    <property type="evidence" value="ECO:0007669"/>
    <property type="project" value="UniProtKB-SubCell"/>
</dbReference>
<dbReference type="GO" id="GO:0003677">
    <property type="term" value="F:DNA binding"/>
    <property type="evidence" value="ECO:0007669"/>
    <property type="project" value="UniProtKB-KW"/>
</dbReference>
<feature type="region of interest" description="Disordered" evidence="34">
    <location>
        <begin position="58"/>
        <end position="110"/>
    </location>
</feature>
<comment type="similarity">
    <text evidence="4 33">Belongs to the ERG4/ERG24 family.</text>
</comment>
<evidence type="ECO:0000256" key="34">
    <source>
        <dbReference type="SAM" id="MobiDB-lite"/>
    </source>
</evidence>
<name>A0AAV3AX16_PYXAD</name>
<evidence type="ECO:0000256" key="16">
    <source>
        <dbReference type="ARBA" id="ARBA00023002"/>
    </source>
</evidence>
<feature type="transmembrane region" description="Helical" evidence="33">
    <location>
        <begin position="216"/>
        <end position="235"/>
    </location>
</feature>
<dbReference type="AlphaFoldDB" id="A0AAV3AX16"/>
<feature type="transmembrane region" description="Helical" evidence="33">
    <location>
        <begin position="388"/>
        <end position="409"/>
    </location>
</feature>
<evidence type="ECO:0000256" key="27">
    <source>
        <dbReference type="ARBA" id="ARBA00030798"/>
    </source>
</evidence>
<keyword evidence="24" id="KW-0539">Nucleus</keyword>
<sequence length="618" mass="70924">MPSQKFDDGSTVMGRWPGSSLYYEVQIVSFYPSTQLYTVRYKDGTELDLRDGDIKTLGSFRTKKRNSASPSRRRSRSRSRSPARARSPGRQPKRAQQASPAPVTRNSRKGDFLKVQLTPLRLEDYSVGKSNGEAEGIGKTVDYIREHLRTNVEKEDYLREPLRSNENVVKEIVRSERVLRYKRTKEQYAEKEPNNIEVLKVKPAEKIQTSEFGGRIGTLFMMLSLPPLLFYLLYQCTQKNVPLFSFYSYSALVDLWNPTVLGYFTLWILLNALFYLLPIGKVAYGVPLDNGNSLKYRINGFHSLILVAVVVGGLLYYQVNLLYVYKHLHQFAAAATLFSVVLSVYAVARSYRAPKEELSEAGKSGNFIYTFFMGRELNPRIGNFDFKYFIAIQPSVNGWVFLNFIMLLAEMNVQKLDNPSISMILVNSFQLLYVLHVLWNQEGILTSLDITHDGFGFMLALVGLVWVPIIYSLQAMYLVNHPVDLSRTVVAAIIVLNTFGYLLFRCANNQKYAFRKNPDDPKLSHLKTIPTAAGSRLIVSGLWGLVRHPNYLGDLIMAWAWCLPCGFTSILPYFYGFYLTCLLLHRVFRVEQQCNMKYGPDWQKYCQHVPYRLIPYIY</sequence>
<dbReference type="SMART" id="SM00333">
    <property type="entry name" value="TUDOR"/>
    <property type="match status" value="1"/>
</dbReference>
<evidence type="ECO:0000256" key="23">
    <source>
        <dbReference type="ARBA" id="ARBA00023221"/>
    </source>
</evidence>
<dbReference type="EMBL" id="DYDO01000004">
    <property type="protein sequence ID" value="DBA27307.1"/>
    <property type="molecule type" value="Genomic_DNA"/>
</dbReference>
<evidence type="ECO:0000256" key="18">
    <source>
        <dbReference type="ARBA" id="ARBA00023098"/>
    </source>
</evidence>
<comment type="caution">
    <text evidence="36">The sequence shown here is derived from an EMBL/GenBank/DDBJ whole genome shotgun (WGS) entry which is preliminary data.</text>
</comment>
<keyword evidence="13 33" id="KW-0256">Endoplasmic reticulum</keyword>
<comment type="caution">
    <text evidence="33">Lacks conserved residue(s) required for the propagation of feature annotation.</text>
</comment>
<evidence type="ECO:0000256" key="17">
    <source>
        <dbReference type="ARBA" id="ARBA00023011"/>
    </source>
</evidence>
<comment type="pathway">
    <text evidence="3 33">Steroid biosynthesis; cholesterol biosynthesis.</text>
</comment>
<evidence type="ECO:0000256" key="15">
    <source>
        <dbReference type="ARBA" id="ARBA00022989"/>
    </source>
</evidence>
<comment type="catalytic activity">
    <reaction evidence="32">
        <text>4,4-dimethyl-5alpha-cholesta-8,24-dien-3beta-ol + NADP(+) = 4,4-dimethyl-5alpha-cholesta-8,14,24-trien-3beta-ol + NADPH + H(+)</text>
        <dbReference type="Rhea" id="RHEA:18561"/>
        <dbReference type="ChEBI" id="CHEBI:15378"/>
        <dbReference type="ChEBI" id="CHEBI:17813"/>
        <dbReference type="ChEBI" id="CHEBI:18364"/>
        <dbReference type="ChEBI" id="CHEBI:57783"/>
        <dbReference type="ChEBI" id="CHEBI:58349"/>
        <dbReference type="EC" id="1.3.1.70"/>
    </reaction>
</comment>
<evidence type="ECO:0000313" key="37">
    <source>
        <dbReference type="Proteomes" id="UP001181693"/>
    </source>
</evidence>
<accession>A0AAV3AX16</accession>
<dbReference type="InterPro" id="IPR002999">
    <property type="entry name" value="Tudor"/>
</dbReference>